<evidence type="ECO:0000256" key="1">
    <source>
        <dbReference type="ARBA" id="ARBA00001947"/>
    </source>
</evidence>
<dbReference type="Gene3D" id="2.110.10.10">
    <property type="entry name" value="Hemopexin-like domain"/>
    <property type="match status" value="1"/>
</dbReference>
<keyword evidence="17" id="KW-1185">Reference proteome</keyword>
<feature type="domain" description="Peptidoglycan binding-like" evidence="16">
    <location>
        <begin position="33"/>
        <end position="91"/>
    </location>
</feature>
<sequence length="172" mass="19813">MHPGVLAAFLFLSWTRCWSLPLPNDEDDDDLSEEDFQFAEHYLKSYYHPLNPAGILKKTAASSMADRLREMQSFFGLEVTGKLDDNTLDIMKKPRCGVPDVGEYNVFPRTLKWSKMNLTYRKFWALNGYDILEGYPKKISELGFPKEVKKISAAVHFEDTGKTLFFSGNQVW</sequence>
<dbReference type="GO" id="GO:0030198">
    <property type="term" value="P:extracellular matrix organization"/>
    <property type="evidence" value="ECO:0007669"/>
    <property type="project" value="TreeGrafter"/>
</dbReference>
<keyword evidence="9" id="KW-0862">Zinc</keyword>
<evidence type="ECO:0000259" key="16">
    <source>
        <dbReference type="Pfam" id="PF01471"/>
    </source>
</evidence>
<protein>
    <submittedName>
        <fullName evidence="18">Collagenase 3</fullName>
    </submittedName>
</protein>
<dbReference type="RefSeq" id="XP_019521078.1">
    <property type="nucleotide sequence ID" value="XM_019665533.1"/>
</dbReference>
<evidence type="ECO:0000256" key="2">
    <source>
        <dbReference type="ARBA" id="ARBA00004498"/>
    </source>
</evidence>
<evidence type="ECO:0000256" key="15">
    <source>
        <dbReference type="SAM" id="SignalP"/>
    </source>
</evidence>
<dbReference type="SUPFAM" id="SSF50923">
    <property type="entry name" value="Hemopexin-like domain"/>
    <property type="match status" value="1"/>
</dbReference>
<dbReference type="GO" id="GO:0031012">
    <property type="term" value="C:extracellular matrix"/>
    <property type="evidence" value="ECO:0007669"/>
    <property type="project" value="InterPro"/>
</dbReference>
<reference evidence="18" key="1">
    <citation type="submission" date="2025-08" db="UniProtKB">
        <authorList>
            <consortium name="RefSeq"/>
        </authorList>
    </citation>
    <scope>IDENTIFICATION</scope>
    <source>
        <tissue evidence="18">Muscle</tissue>
    </source>
</reference>
<dbReference type="PANTHER" id="PTHR10201:SF165">
    <property type="entry name" value="COLLAGENASE 3"/>
    <property type="match status" value="1"/>
</dbReference>
<evidence type="ECO:0000256" key="8">
    <source>
        <dbReference type="ARBA" id="ARBA00022801"/>
    </source>
</evidence>
<name>A0A8B7TAU3_HIPAR</name>
<keyword evidence="3" id="KW-0964">Secreted</keyword>
<dbReference type="InterPro" id="IPR036365">
    <property type="entry name" value="PGBD-like_sf"/>
</dbReference>
<feature type="repeat" description="Hemopexin" evidence="14">
    <location>
        <begin position="148"/>
        <end position="172"/>
    </location>
</feature>
<dbReference type="InterPro" id="IPR018487">
    <property type="entry name" value="Hemopexin-like_repeat"/>
</dbReference>
<dbReference type="GO" id="GO:0030574">
    <property type="term" value="P:collagen catabolic process"/>
    <property type="evidence" value="ECO:0007669"/>
    <property type="project" value="UniProtKB-KW"/>
</dbReference>
<dbReference type="PANTHER" id="PTHR10201">
    <property type="entry name" value="MATRIX METALLOPROTEINASE"/>
    <property type="match status" value="1"/>
</dbReference>
<evidence type="ECO:0000256" key="4">
    <source>
        <dbReference type="ARBA" id="ARBA00022530"/>
    </source>
</evidence>
<evidence type="ECO:0000256" key="9">
    <source>
        <dbReference type="ARBA" id="ARBA00022833"/>
    </source>
</evidence>
<dbReference type="PROSITE" id="PS51642">
    <property type="entry name" value="HEMOPEXIN_2"/>
    <property type="match status" value="1"/>
</dbReference>
<feature type="signal peptide" evidence="15">
    <location>
        <begin position="1"/>
        <end position="19"/>
    </location>
</feature>
<dbReference type="AlphaFoldDB" id="A0A8B7TAU3"/>
<evidence type="ECO:0000256" key="6">
    <source>
        <dbReference type="ARBA" id="ARBA00022723"/>
    </source>
</evidence>
<dbReference type="Gene3D" id="1.10.101.10">
    <property type="entry name" value="PGBD-like superfamily/PGBD"/>
    <property type="match status" value="1"/>
</dbReference>
<evidence type="ECO:0000313" key="17">
    <source>
        <dbReference type="Proteomes" id="UP000694851"/>
    </source>
</evidence>
<gene>
    <name evidence="18" type="primary">MMP13</name>
</gene>
<dbReference type="Proteomes" id="UP000694851">
    <property type="component" value="Unplaced"/>
</dbReference>
<keyword evidence="12" id="KW-0865">Zymogen</keyword>
<dbReference type="GO" id="GO:0004222">
    <property type="term" value="F:metalloendopeptidase activity"/>
    <property type="evidence" value="ECO:0007669"/>
    <property type="project" value="InterPro"/>
</dbReference>
<keyword evidence="8" id="KW-0378">Hydrolase</keyword>
<feature type="chain" id="PRO_5034581192" evidence="15">
    <location>
        <begin position="20"/>
        <end position="172"/>
    </location>
</feature>
<evidence type="ECO:0000256" key="5">
    <source>
        <dbReference type="ARBA" id="ARBA00022670"/>
    </source>
</evidence>
<dbReference type="OrthoDB" id="406838at2759"/>
<keyword evidence="10" id="KW-0482">Metalloprotease</keyword>
<comment type="cofactor">
    <cofactor evidence="1">
        <name>Zn(2+)</name>
        <dbReference type="ChEBI" id="CHEBI:29105"/>
    </cofactor>
</comment>
<evidence type="ECO:0000256" key="7">
    <source>
        <dbReference type="ARBA" id="ARBA00022729"/>
    </source>
</evidence>
<evidence type="ECO:0000256" key="13">
    <source>
        <dbReference type="ARBA" id="ARBA00023157"/>
    </source>
</evidence>
<evidence type="ECO:0000256" key="11">
    <source>
        <dbReference type="ARBA" id="ARBA00023105"/>
    </source>
</evidence>
<dbReference type="InterPro" id="IPR021158">
    <property type="entry name" value="Pept_M10A_Zn_BS"/>
</dbReference>
<dbReference type="GO" id="GO:0006508">
    <property type="term" value="P:proteolysis"/>
    <property type="evidence" value="ECO:0007669"/>
    <property type="project" value="UniProtKB-KW"/>
</dbReference>
<dbReference type="InterPro" id="IPR036375">
    <property type="entry name" value="Hemopexin-like_dom_sf"/>
</dbReference>
<keyword evidence="4" id="KW-0272">Extracellular matrix</keyword>
<proteinExistence type="predicted"/>
<dbReference type="GO" id="GO:0005615">
    <property type="term" value="C:extracellular space"/>
    <property type="evidence" value="ECO:0007669"/>
    <property type="project" value="TreeGrafter"/>
</dbReference>
<comment type="subcellular location">
    <subcellularLocation>
        <location evidence="2">Secreted</location>
        <location evidence="2">Extracellular space</location>
        <location evidence="2">Extracellular matrix</location>
    </subcellularLocation>
</comment>
<keyword evidence="7 15" id="KW-0732">Signal</keyword>
<dbReference type="GeneID" id="109394943"/>
<dbReference type="SUPFAM" id="SSF47090">
    <property type="entry name" value="PGBD-like"/>
    <property type="match status" value="1"/>
</dbReference>
<keyword evidence="5" id="KW-0645">Protease</keyword>
<evidence type="ECO:0000256" key="10">
    <source>
        <dbReference type="ARBA" id="ARBA00023049"/>
    </source>
</evidence>
<dbReference type="InterPro" id="IPR036366">
    <property type="entry name" value="PGBDSf"/>
</dbReference>
<organism evidence="17 18">
    <name type="scientific">Hipposideros armiger</name>
    <name type="common">Great Himalayan leaf-nosed bat</name>
    <dbReference type="NCBI Taxonomy" id="186990"/>
    <lineage>
        <taxon>Eukaryota</taxon>
        <taxon>Metazoa</taxon>
        <taxon>Chordata</taxon>
        <taxon>Craniata</taxon>
        <taxon>Vertebrata</taxon>
        <taxon>Euteleostomi</taxon>
        <taxon>Mammalia</taxon>
        <taxon>Eutheria</taxon>
        <taxon>Laurasiatheria</taxon>
        <taxon>Chiroptera</taxon>
        <taxon>Yinpterochiroptera</taxon>
        <taxon>Rhinolophoidea</taxon>
        <taxon>Hipposideridae</taxon>
        <taxon>Hipposideros</taxon>
    </lineage>
</organism>
<evidence type="ECO:0000256" key="3">
    <source>
        <dbReference type="ARBA" id="ARBA00022525"/>
    </source>
</evidence>
<evidence type="ECO:0000256" key="14">
    <source>
        <dbReference type="PROSITE-ProRule" id="PRU01011"/>
    </source>
</evidence>
<dbReference type="KEGG" id="hai:109394943"/>
<keyword evidence="11" id="KW-0177">Collagen degradation</keyword>
<evidence type="ECO:0000313" key="18">
    <source>
        <dbReference type="RefSeq" id="XP_019521078.1"/>
    </source>
</evidence>
<dbReference type="CTD" id="4322"/>
<keyword evidence="13" id="KW-1015">Disulfide bond</keyword>
<dbReference type="GO" id="GO:0008270">
    <property type="term" value="F:zinc ion binding"/>
    <property type="evidence" value="ECO:0007669"/>
    <property type="project" value="InterPro"/>
</dbReference>
<keyword evidence="6" id="KW-0479">Metal-binding</keyword>
<dbReference type="InterPro" id="IPR002477">
    <property type="entry name" value="Peptidoglycan-bd-like"/>
</dbReference>
<evidence type="ECO:0000256" key="12">
    <source>
        <dbReference type="ARBA" id="ARBA00023145"/>
    </source>
</evidence>
<dbReference type="PROSITE" id="PS00546">
    <property type="entry name" value="CYSTEINE_SWITCH"/>
    <property type="match status" value="1"/>
</dbReference>
<dbReference type="Pfam" id="PF01471">
    <property type="entry name" value="PG_binding_1"/>
    <property type="match status" value="1"/>
</dbReference>
<accession>A0A8B7TAU3</accession>
<feature type="non-terminal residue" evidence="18">
    <location>
        <position position="172"/>
    </location>
</feature>